<accession>A0ABY7FSZ4</accession>
<name>A0ABY7FSZ4_MYAAR</name>
<dbReference type="Proteomes" id="UP001164746">
    <property type="component" value="Chromosome 14"/>
</dbReference>
<gene>
    <name evidence="2" type="ORF">MAR_010986</name>
</gene>
<proteinExistence type="predicted"/>
<dbReference type="SUPFAM" id="SSF56219">
    <property type="entry name" value="DNase I-like"/>
    <property type="match status" value="1"/>
</dbReference>
<dbReference type="EMBL" id="CP111025">
    <property type="protein sequence ID" value="WAR25282.1"/>
    <property type="molecule type" value="Genomic_DNA"/>
</dbReference>
<evidence type="ECO:0000259" key="1">
    <source>
        <dbReference type="Pfam" id="PF03372"/>
    </source>
</evidence>
<dbReference type="Pfam" id="PF03372">
    <property type="entry name" value="Exo_endo_phos"/>
    <property type="match status" value="1"/>
</dbReference>
<dbReference type="InterPro" id="IPR036691">
    <property type="entry name" value="Endo/exonu/phosph_ase_sf"/>
</dbReference>
<sequence length="361" mass="40981">MKKSKNRCIIRLNLQADQYANLVLEEGFWPPFVMCKPCLSRFEIQQRQPPRFNECVATQMLVGRIGSRPDRTMCSSVRSATTAAAQISASGYQFNVLTWNVTGIFSSSSYLSDVLIEKNVHICGLSEHWLYPHNLHALNLCVTSAKGAKGGVALLWHRQLDHLVSPLPIDDDRLIGCICLVRSLIFRDYIDKLYDLWCSYSQWGTVVFLCDFNAKYTADSHVTRDRLLYSLLCDTNMVALNTFPLCTGASHSYVSYDDSCQTLIDFICIPAEIVYTCTHCEMIDDNCLNTIRHRPILCTLKLGDTISESNYTNADVNLQINWNKTRQKHICEYNALLQDDTELNNIIHSELGVDSIDNPKI</sequence>
<evidence type="ECO:0000313" key="2">
    <source>
        <dbReference type="EMBL" id="WAR25282.1"/>
    </source>
</evidence>
<protein>
    <recommendedName>
        <fullName evidence="1">Endonuclease/exonuclease/phosphatase domain-containing protein</fullName>
    </recommendedName>
</protein>
<reference evidence="2" key="1">
    <citation type="submission" date="2022-11" db="EMBL/GenBank/DDBJ databases">
        <title>Centuries of genome instability and evolution in soft-shell clam transmissible cancer (bioRxiv).</title>
        <authorList>
            <person name="Hart S.F.M."/>
            <person name="Yonemitsu M.A."/>
            <person name="Giersch R.M."/>
            <person name="Beal B.F."/>
            <person name="Arriagada G."/>
            <person name="Davis B.W."/>
            <person name="Ostrander E.A."/>
            <person name="Goff S.P."/>
            <person name="Metzger M.J."/>
        </authorList>
    </citation>
    <scope>NUCLEOTIDE SEQUENCE</scope>
    <source>
        <strain evidence="2">MELC-2E11</strain>
        <tissue evidence="2">Siphon/mantle</tissue>
    </source>
</reference>
<organism evidence="2 3">
    <name type="scientific">Mya arenaria</name>
    <name type="common">Soft-shell clam</name>
    <dbReference type="NCBI Taxonomy" id="6604"/>
    <lineage>
        <taxon>Eukaryota</taxon>
        <taxon>Metazoa</taxon>
        <taxon>Spiralia</taxon>
        <taxon>Lophotrochozoa</taxon>
        <taxon>Mollusca</taxon>
        <taxon>Bivalvia</taxon>
        <taxon>Autobranchia</taxon>
        <taxon>Heteroconchia</taxon>
        <taxon>Euheterodonta</taxon>
        <taxon>Imparidentia</taxon>
        <taxon>Neoheterodontei</taxon>
        <taxon>Myida</taxon>
        <taxon>Myoidea</taxon>
        <taxon>Myidae</taxon>
        <taxon>Mya</taxon>
    </lineage>
</organism>
<dbReference type="InterPro" id="IPR005135">
    <property type="entry name" value="Endo/exonuclease/phosphatase"/>
</dbReference>
<keyword evidence="3" id="KW-1185">Reference proteome</keyword>
<dbReference type="Gene3D" id="3.60.10.10">
    <property type="entry name" value="Endonuclease/exonuclease/phosphatase"/>
    <property type="match status" value="1"/>
</dbReference>
<feature type="domain" description="Endonuclease/exonuclease/phosphatase" evidence="1">
    <location>
        <begin position="97"/>
        <end position="229"/>
    </location>
</feature>
<evidence type="ECO:0000313" key="3">
    <source>
        <dbReference type="Proteomes" id="UP001164746"/>
    </source>
</evidence>